<dbReference type="PANTHER" id="PTHR48079:SF6">
    <property type="entry name" value="NAD(P)-BINDING DOMAIN-CONTAINING PROTEIN-RELATED"/>
    <property type="match status" value="1"/>
</dbReference>
<accession>A0ABS4QM71</accession>
<dbReference type="Pfam" id="PF01370">
    <property type="entry name" value="Epimerase"/>
    <property type="match status" value="1"/>
</dbReference>
<dbReference type="Gene3D" id="3.40.50.720">
    <property type="entry name" value="NAD(P)-binding Rossmann-like Domain"/>
    <property type="match status" value="1"/>
</dbReference>
<evidence type="ECO:0000259" key="1">
    <source>
        <dbReference type="Pfam" id="PF01370"/>
    </source>
</evidence>
<dbReference type="InterPro" id="IPR001509">
    <property type="entry name" value="Epimerase_deHydtase"/>
</dbReference>
<keyword evidence="3" id="KW-1185">Reference proteome</keyword>
<evidence type="ECO:0000313" key="2">
    <source>
        <dbReference type="EMBL" id="MBP2192795.1"/>
    </source>
</evidence>
<dbReference type="InterPro" id="IPR051783">
    <property type="entry name" value="NAD(P)-dependent_oxidoreduct"/>
</dbReference>
<proteinExistence type="predicted"/>
<protein>
    <submittedName>
        <fullName evidence="2">Nucleoside-diphosphate-sugar epimerase</fullName>
    </submittedName>
</protein>
<dbReference type="InterPro" id="IPR036291">
    <property type="entry name" value="NAD(P)-bd_dom_sf"/>
</dbReference>
<organism evidence="2 3">
    <name type="scientific">Nocardia goodfellowii</name>
    <dbReference type="NCBI Taxonomy" id="882446"/>
    <lineage>
        <taxon>Bacteria</taxon>
        <taxon>Bacillati</taxon>
        <taxon>Actinomycetota</taxon>
        <taxon>Actinomycetes</taxon>
        <taxon>Mycobacteriales</taxon>
        <taxon>Nocardiaceae</taxon>
        <taxon>Nocardia</taxon>
    </lineage>
</organism>
<sequence>MRVVVTGATGNVGTSVLTALAADPEVTSILGLARRLPDRQWPKTEWVRADVRSSELEPHFRGADAVIHLAWLIQPMHGPMTTWEANVGGTTRVLRAVAAAKVPAFVYASSVGAYSPKHDDVPVPESWPTDGWPAAGYTREKAYVERLLDAFELDNPECRTVRLRPGFIFQRGAASAQRRLFLGPLLPNRLVRPGLIPILPMPTGLRFQAAHSDDVADAYRRAVLGDVRGAFNIAADPVIDARQLGELLGARPVRVPSTAVRGALAAAWHLRLVPAEPTLFDALLRLPLMDTTRARAELGWTPRRTSLDALAELLEGLRTGAGTQTPPLDPRAGGRLRVHEFASGVGGLDPVDQGRSARDG</sequence>
<name>A0ABS4QM71_9NOCA</name>
<gene>
    <name evidence="2" type="ORF">BJ987_005696</name>
</gene>
<comment type="caution">
    <text evidence="2">The sequence shown here is derived from an EMBL/GenBank/DDBJ whole genome shotgun (WGS) entry which is preliminary data.</text>
</comment>
<feature type="domain" description="NAD-dependent epimerase/dehydratase" evidence="1">
    <location>
        <begin position="3"/>
        <end position="233"/>
    </location>
</feature>
<dbReference type="PANTHER" id="PTHR48079">
    <property type="entry name" value="PROTEIN YEEZ"/>
    <property type="match status" value="1"/>
</dbReference>
<dbReference type="RefSeq" id="WP_209895903.1">
    <property type="nucleotide sequence ID" value="NZ_JAGGMR010000001.1"/>
</dbReference>
<dbReference type="EMBL" id="JAGGMR010000001">
    <property type="protein sequence ID" value="MBP2192795.1"/>
    <property type="molecule type" value="Genomic_DNA"/>
</dbReference>
<dbReference type="Proteomes" id="UP001519325">
    <property type="component" value="Unassembled WGS sequence"/>
</dbReference>
<dbReference type="SUPFAM" id="SSF51735">
    <property type="entry name" value="NAD(P)-binding Rossmann-fold domains"/>
    <property type="match status" value="1"/>
</dbReference>
<reference evidence="2 3" key="1">
    <citation type="submission" date="2021-03" db="EMBL/GenBank/DDBJ databases">
        <title>Sequencing the genomes of 1000 actinobacteria strains.</title>
        <authorList>
            <person name="Klenk H.-P."/>
        </authorList>
    </citation>
    <scope>NUCLEOTIDE SEQUENCE [LARGE SCALE GENOMIC DNA]</scope>
    <source>
        <strain evidence="2 3">DSM 45516</strain>
    </source>
</reference>
<evidence type="ECO:0000313" key="3">
    <source>
        <dbReference type="Proteomes" id="UP001519325"/>
    </source>
</evidence>